<keyword evidence="1" id="KW-0812">Transmembrane</keyword>
<feature type="transmembrane region" description="Helical" evidence="1">
    <location>
        <begin position="115"/>
        <end position="133"/>
    </location>
</feature>
<feature type="transmembrane region" description="Helical" evidence="1">
    <location>
        <begin position="178"/>
        <end position="203"/>
    </location>
</feature>
<evidence type="ECO:0008006" key="4">
    <source>
        <dbReference type="Google" id="ProtNLM"/>
    </source>
</evidence>
<feature type="transmembrane region" description="Helical" evidence="1">
    <location>
        <begin position="145"/>
        <end position="166"/>
    </location>
</feature>
<comment type="caution">
    <text evidence="2">The sequence shown here is derived from an EMBL/GenBank/DDBJ whole genome shotgun (WGS) entry which is preliminary data.</text>
</comment>
<dbReference type="AlphaFoldDB" id="A0A2A4YFC4"/>
<protein>
    <recommendedName>
        <fullName evidence="4">Tryptophan-rich sensory protein</fullName>
    </recommendedName>
</protein>
<feature type="transmembrane region" description="Helical" evidence="1">
    <location>
        <begin position="210"/>
        <end position="227"/>
    </location>
</feature>
<keyword evidence="1" id="KW-0472">Membrane</keyword>
<proteinExistence type="predicted"/>
<feature type="transmembrane region" description="Helical" evidence="1">
    <location>
        <begin position="91"/>
        <end position="109"/>
    </location>
</feature>
<dbReference type="Proteomes" id="UP000217838">
    <property type="component" value="Unassembled WGS sequence"/>
</dbReference>
<keyword evidence="1" id="KW-1133">Transmembrane helix</keyword>
<name>A0A2A4YFC4_UNCAE</name>
<evidence type="ECO:0000256" key="1">
    <source>
        <dbReference type="SAM" id="Phobius"/>
    </source>
</evidence>
<organism evidence="2 3">
    <name type="scientific">Aerophobetes bacterium</name>
    <dbReference type="NCBI Taxonomy" id="2030807"/>
    <lineage>
        <taxon>Bacteria</taxon>
        <taxon>Candidatus Aerophobota</taxon>
    </lineage>
</organism>
<dbReference type="EMBL" id="NVUU01000065">
    <property type="protein sequence ID" value="PCI93320.1"/>
    <property type="molecule type" value="Genomic_DNA"/>
</dbReference>
<feature type="transmembrane region" description="Helical" evidence="1">
    <location>
        <begin position="233"/>
        <end position="253"/>
    </location>
</feature>
<feature type="transmembrane region" description="Helical" evidence="1">
    <location>
        <begin position="18"/>
        <end position="37"/>
    </location>
</feature>
<gene>
    <name evidence="2" type="ORF">COB11_05555</name>
</gene>
<evidence type="ECO:0000313" key="2">
    <source>
        <dbReference type="EMBL" id="PCI93320.1"/>
    </source>
</evidence>
<reference evidence="3" key="1">
    <citation type="submission" date="2017-08" db="EMBL/GenBank/DDBJ databases">
        <title>A dynamic microbial community with high functional redundancy inhabits the cold, oxic subseafloor aquifer.</title>
        <authorList>
            <person name="Tully B.J."/>
            <person name="Wheat C.G."/>
            <person name="Glazer B.T."/>
            <person name="Huber J.A."/>
        </authorList>
    </citation>
    <scope>NUCLEOTIDE SEQUENCE [LARGE SCALE GENOMIC DNA]</scope>
</reference>
<sequence length="265" mass="30385">MATRAETGQNLARQIINIIAYVALFAVSVTAVTVPFNNNYLMDVVSRYNPDFMASAYVWYIFYIVEFVFLLCFIIYQGVSKRKNDRVLRSIDTPWYVFVVSNIIWTFGFFYDVQWLAFVAMLISAVALFYIFIELGIGRTKVTRCFYWCVHFPFAILAASVIFGVVSETAMFCIRYNLIWWGIGQTAWTVIAMLAVGFFGSLFMHWRSDVGFGCTMVWFSAGIAVYQNNYDPVVTAFAYLLALYFAIVTYACAMHKPRVNKKGSK</sequence>
<evidence type="ECO:0000313" key="3">
    <source>
        <dbReference type="Proteomes" id="UP000217838"/>
    </source>
</evidence>
<feature type="transmembrane region" description="Helical" evidence="1">
    <location>
        <begin position="57"/>
        <end position="79"/>
    </location>
</feature>
<accession>A0A2A4YFC4</accession>